<keyword evidence="8" id="KW-1185">Reference proteome</keyword>
<dbReference type="EMBL" id="JBIUZV010000002">
    <property type="protein sequence ID" value="MFJ3044839.1"/>
    <property type="molecule type" value="Genomic_DNA"/>
</dbReference>
<feature type="transmembrane region" description="Helical" evidence="6">
    <location>
        <begin position="331"/>
        <end position="351"/>
    </location>
</feature>
<sequence>MANSSLPLRRALPWLCFALTLLAAPLVFPQSAALSLLSQMGTMVLLCLSYNMLLGEGGMLSFGHAVYSGLGAFGAIHLMNHIGDGSVPFPITLVPLAGGVVGALCGVVFGYLTTRRAGTTFAMITLGLVELVSACALMFPDLFGGEGGISSNRVVGEPVLGISYGPQIQVYYLIAGWLFVCAIAICALAHTPLGRILNAVRDNPERAAFIGYDPQRVRYLALILSAFFAGVSGGLSAINFEIVSAEYVGALRSGSILLFTFIGGAGFFYGPIIGGVVGVLFASLLSAYTQAWQFYLGAFFILIVMALPGGLAKLVDNFARVLRAQALDAALARLLAALALSGLLVLAGTVIGTEMLYQLSLGSLADTGSGVAPVVLFGLAIHVHSAGVWLLAVLLAAAGVGAIVRLRKPWSAGWNAAWKKVESSEHARRQVGAKEREAA</sequence>
<feature type="transmembrane region" description="Helical" evidence="6">
    <location>
        <begin position="363"/>
        <end position="381"/>
    </location>
</feature>
<keyword evidence="4 6" id="KW-1133">Transmembrane helix</keyword>
<dbReference type="PANTHER" id="PTHR30482">
    <property type="entry name" value="HIGH-AFFINITY BRANCHED-CHAIN AMINO ACID TRANSPORT SYSTEM PERMEASE"/>
    <property type="match status" value="1"/>
</dbReference>
<keyword evidence="2" id="KW-1003">Cell membrane</keyword>
<proteinExistence type="predicted"/>
<dbReference type="RefSeq" id="WP_402698341.1">
    <property type="nucleotide sequence ID" value="NZ_JBIUZV010000002.1"/>
</dbReference>
<feature type="transmembrane region" description="Helical" evidence="6">
    <location>
        <begin position="170"/>
        <end position="189"/>
    </location>
</feature>
<dbReference type="InterPro" id="IPR001851">
    <property type="entry name" value="ABC_transp_permease"/>
</dbReference>
<keyword evidence="3 6" id="KW-0812">Transmembrane</keyword>
<evidence type="ECO:0000256" key="2">
    <source>
        <dbReference type="ARBA" id="ARBA00022475"/>
    </source>
</evidence>
<dbReference type="Proteomes" id="UP001617427">
    <property type="component" value="Unassembled WGS sequence"/>
</dbReference>
<comment type="caution">
    <text evidence="7">The sequence shown here is derived from an EMBL/GenBank/DDBJ whole genome shotgun (WGS) entry which is preliminary data.</text>
</comment>
<evidence type="ECO:0000313" key="7">
    <source>
        <dbReference type="EMBL" id="MFJ3044839.1"/>
    </source>
</evidence>
<gene>
    <name evidence="7" type="ORF">ACIPEN_03305</name>
</gene>
<evidence type="ECO:0000256" key="3">
    <source>
        <dbReference type="ARBA" id="ARBA00022692"/>
    </source>
</evidence>
<feature type="transmembrane region" description="Helical" evidence="6">
    <location>
        <begin position="119"/>
        <end position="139"/>
    </location>
</feature>
<feature type="transmembrane region" description="Helical" evidence="6">
    <location>
        <begin position="65"/>
        <end position="83"/>
    </location>
</feature>
<feature type="transmembrane region" description="Helical" evidence="6">
    <location>
        <begin position="258"/>
        <end position="282"/>
    </location>
</feature>
<feature type="transmembrane region" description="Helical" evidence="6">
    <location>
        <begin position="219"/>
        <end position="238"/>
    </location>
</feature>
<feature type="transmembrane region" description="Helical" evidence="6">
    <location>
        <begin position="387"/>
        <end position="406"/>
    </location>
</feature>
<dbReference type="Pfam" id="PF02653">
    <property type="entry name" value="BPD_transp_2"/>
    <property type="match status" value="1"/>
</dbReference>
<accession>A0ABW8EU45</accession>
<reference evidence="7 8" key="1">
    <citation type="submission" date="2024-10" db="EMBL/GenBank/DDBJ databases">
        <title>The Natural Products Discovery Center: Release of the First 8490 Sequenced Strains for Exploring Actinobacteria Biosynthetic Diversity.</title>
        <authorList>
            <person name="Kalkreuter E."/>
            <person name="Kautsar S.A."/>
            <person name="Yang D."/>
            <person name="Bader C.D."/>
            <person name="Teijaro C.N."/>
            <person name="Fluegel L."/>
            <person name="Davis C.M."/>
            <person name="Simpson J.R."/>
            <person name="Lauterbach L."/>
            <person name="Steele A.D."/>
            <person name="Gui C."/>
            <person name="Meng S."/>
            <person name="Li G."/>
            <person name="Viehrig K."/>
            <person name="Ye F."/>
            <person name="Su P."/>
            <person name="Kiefer A.F."/>
            <person name="Nichols A."/>
            <person name="Cepeda A.J."/>
            <person name="Yan W."/>
            <person name="Fan B."/>
            <person name="Jiang Y."/>
            <person name="Adhikari A."/>
            <person name="Zheng C.-J."/>
            <person name="Schuster L."/>
            <person name="Cowan T.M."/>
            <person name="Smanski M.J."/>
            <person name="Chevrette M.G."/>
            <person name="De Carvalho L.P.S."/>
            <person name="Shen B."/>
        </authorList>
    </citation>
    <scope>NUCLEOTIDE SEQUENCE [LARGE SCALE GENOMIC DNA]</scope>
    <source>
        <strain evidence="7 8">NPDC087045</strain>
    </source>
</reference>
<dbReference type="InterPro" id="IPR043428">
    <property type="entry name" value="LivM-like"/>
</dbReference>
<feature type="transmembrane region" description="Helical" evidence="6">
    <location>
        <begin position="294"/>
        <end position="311"/>
    </location>
</feature>
<keyword evidence="5 6" id="KW-0472">Membrane</keyword>
<comment type="subcellular location">
    <subcellularLocation>
        <location evidence="1">Cell membrane</location>
        <topology evidence="1">Multi-pass membrane protein</topology>
    </subcellularLocation>
</comment>
<feature type="transmembrane region" description="Helical" evidence="6">
    <location>
        <begin position="89"/>
        <end position="112"/>
    </location>
</feature>
<name>A0ABW8EU45_9BURK</name>
<evidence type="ECO:0000256" key="4">
    <source>
        <dbReference type="ARBA" id="ARBA00022989"/>
    </source>
</evidence>
<dbReference type="PANTHER" id="PTHR30482:SF17">
    <property type="entry name" value="ABC TRANSPORTER ATP-BINDING PROTEIN"/>
    <property type="match status" value="1"/>
</dbReference>
<evidence type="ECO:0000256" key="1">
    <source>
        <dbReference type="ARBA" id="ARBA00004651"/>
    </source>
</evidence>
<organism evidence="7 8">
    <name type="scientific">Herbaspirillum chlorophenolicum</name>
    <dbReference type="NCBI Taxonomy" id="211589"/>
    <lineage>
        <taxon>Bacteria</taxon>
        <taxon>Pseudomonadati</taxon>
        <taxon>Pseudomonadota</taxon>
        <taxon>Betaproteobacteria</taxon>
        <taxon>Burkholderiales</taxon>
        <taxon>Oxalobacteraceae</taxon>
        <taxon>Herbaspirillum</taxon>
    </lineage>
</organism>
<dbReference type="CDD" id="cd06581">
    <property type="entry name" value="TM_PBP1_LivM_like"/>
    <property type="match status" value="1"/>
</dbReference>
<protein>
    <submittedName>
        <fullName evidence="7">Branched-chain amino acid ABC transporter permease</fullName>
    </submittedName>
</protein>
<evidence type="ECO:0000313" key="8">
    <source>
        <dbReference type="Proteomes" id="UP001617427"/>
    </source>
</evidence>
<evidence type="ECO:0000256" key="6">
    <source>
        <dbReference type="SAM" id="Phobius"/>
    </source>
</evidence>
<evidence type="ECO:0000256" key="5">
    <source>
        <dbReference type="ARBA" id="ARBA00023136"/>
    </source>
</evidence>